<keyword evidence="1" id="KW-0472">Membrane</keyword>
<feature type="transmembrane region" description="Helical" evidence="1">
    <location>
        <begin position="7"/>
        <end position="28"/>
    </location>
</feature>
<gene>
    <name evidence="2" type="ORF">WKR92_07180</name>
</gene>
<feature type="transmembrane region" description="Helical" evidence="1">
    <location>
        <begin position="180"/>
        <end position="199"/>
    </location>
</feature>
<comment type="caution">
    <text evidence="2">The sequence shown here is derived from an EMBL/GenBank/DDBJ whole genome shotgun (WGS) entry which is preliminary data.</text>
</comment>
<dbReference type="PANTHER" id="PTHR33802">
    <property type="entry name" value="SI:CH211-161H7.5-RELATED"/>
    <property type="match status" value="1"/>
</dbReference>
<evidence type="ECO:0000313" key="3">
    <source>
        <dbReference type="Proteomes" id="UP001580928"/>
    </source>
</evidence>
<dbReference type="InterPro" id="IPR038330">
    <property type="entry name" value="TspO/MBR-related_sf"/>
</dbReference>
<evidence type="ECO:0000256" key="1">
    <source>
        <dbReference type="SAM" id="Phobius"/>
    </source>
</evidence>
<feature type="transmembrane region" description="Helical" evidence="1">
    <location>
        <begin position="107"/>
        <end position="127"/>
    </location>
</feature>
<proteinExistence type="predicted"/>
<dbReference type="EMBL" id="JBBVGT010000002">
    <property type="protein sequence ID" value="MFB5945611.1"/>
    <property type="molecule type" value="Genomic_DNA"/>
</dbReference>
<reference evidence="2 3" key="1">
    <citation type="submission" date="2024-04" db="EMBL/GenBank/DDBJ databases">
        <title>Albibacterium profundi sp. nov., isolated from sediment of the Challenger Deep of Mariana Trench.</title>
        <authorList>
            <person name="Wang Y."/>
        </authorList>
    </citation>
    <scope>NUCLEOTIDE SEQUENCE [LARGE SCALE GENOMIC DNA]</scope>
    <source>
        <strain evidence="2 3">RHL897</strain>
    </source>
</reference>
<protein>
    <recommendedName>
        <fullName evidence="4">Tryptophan-rich sensory protein</fullName>
    </recommendedName>
</protein>
<keyword evidence="1" id="KW-1133">Transmembrane helix</keyword>
<evidence type="ECO:0000313" key="2">
    <source>
        <dbReference type="EMBL" id="MFB5945611.1"/>
    </source>
</evidence>
<feature type="transmembrane region" description="Helical" evidence="1">
    <location>
        <begin position="148"/>
        <end position="168"/>
    </location>
</feature>
<accession>A0ABV5CDK0</accession>
<name>A0ABV5CDK0_9SPHI</name>
<feature type="transmembrane region" description="Helical" evidence="1">
    <location>
        <begin position="48"/>
        <end position="69"/>
    </location>
</feature>
<sequence length="260" mass="29121">MKVTLPIANSIALIVTIVVNYLSNTGIFNGNTMETISDKYSNLFTPAGYAFSIWGLIYLGLLGFVIHTGRGVFDKQKAEPILLKIGWWFVLSCLANSLWVITWLYDYTGISVLIMLFLLICLLKIIVNTRMELDHHPLPKYLFIFWPFALYSGWVSVALIANIAAWLTKINWDGWGFSEISWAIVMICAAGLVNILMITIRNLREFGAVGIWALIAISVANNNNEGSSTVVYACYAVALLILISIIINVVKNKRRHIQSI</sequence>
<organism evidence="2 3">
    <name type="scientific">Albibacterium profundi</name>
    <dbReference type="NCBI Taxonomy" id="3134906"/>
    <lineage>
        <taxon>Bacteria</taxon>
        <taxon>Pseudomonadati</taxon>
        <taxon>Bacteroidota</taxon>
        <taxon>Sphingobacteriia</taxon>
        <taxon>Sphingobacteriales</taxon>
        <taxon>Sphingobacteriaceae</taxon>
        <taxon>Albibacterium</taxon>
    </lineage>
</organism>
<dbReference type="Gene3D" id="1.20.1260.100">
    <property type="entry name" value="TspO/MBR protein"/>
    <property type="match status" value="1"/>
</dbReference>
<feature type="transmembrane region" description="Helical" evidence="1">
    <location>
        <begin position="206"/>
        <end position="223"/>
    </location>
</feature>
<dbReference type="RefSeq" id="WP_375557146.1">
    <property type="nucleotide sequence ID" value="NZ_JBBVGT010000002.1"/>
</dbReference>
<feature type="transmembrane region" description="Helical" evidence="1">
    <location>
        <begin position="229"/>
        <end position="250"/>
    </location>
</feature>
<dbReference type="Proteomes" id="UP001580928">
    <property type="component" value="Unassembled WGS sequence"/>
</dbReference>
<keyword evidence="3" id="KW-1185">Reference proteome</keyword>
<feature type="transmembrane region" description="Helical" evidence="1">
    <location>
        <begin position="81"/>
        <end position="101"/>
    </location>
</feature>
<keyword evidence="1" id="KW-0812">Transmembrane</keyword>
<dbReference type="PANTHER" id="PTHR33802:SF1">
    <property type="entry name" value="XK-RELATED PROTEIN"/>
    <property type="match status" value="1"/>
</dbReference>
<evidence type="ECO:0008006" key="4">
    <source>
        <dbReference type="Google" id="ProtNLM"/>
    </source>
</evidence>